<gene>
    <name evidence="14" type="primary">Rep</name>
</gene>
<dbReference type="GO" id="GO:0004519">
    <property type="term" value="F:endonuclease activity"/>
    <property type="evidence" value="ECO:0007669"/>
    <property type="project" value="UniProtKB-KW"/>
</dbReference>
<dbReference type="GO" id="GO:0016787">
    <property type="term" value="F:hydrolase activity"/>
    <property type="evidence" value="ECO:0007669"/>
    <property type="project" value="UniProtKB-KW"/>
</dbReference>
<dbReference type="EMBL" id="KY487908">
    <property type="protein sequence ID" value="AUM61884.1"/>
    <property type="molecule type" value="Genomic_DNA"/>
</dbReference>
<evidence type="ECO:0000256" key="11">
    <source>
        <dbReference type="ARBA" id="ARBA00023125"/>
    </source>
</evidence>
<sequence>MTTLTTVKTHDQRGNTKPSGRSRGWCFTLNNWTSDEYEKIKTWVTTKPHYVLGKEVGESGTPHLQGYVYDKNNIKFETLKNLCPRMHIEPAKGSPKQNLAYCTKDGDFVTNIQGVSNVTMMLNKLRKRYDNVSWQPWQQLVLDSIKTEPDSRTINWVYDPVGNRGKTFLCKYIKLMTNCVLADGKKDNVFHAIAKKLEDDEVFDTVILDIPRHNLEYINYGLLEKIKDGLIYSGKYEGRDCIFDNVHLWVFANERPDTSKMSQDRWNVITLT</sequence>
<protein>
    <submittedName>
        <fullName evidence="14">Rep</fullName>
    </submittedName>
</protein>
<feature type="region of interest" description="Disordered" evidence="12">
    <location>
        <begin position="1"/>
        <end position="20"/>
    </location>
</feature>
<dbReference type="GO" id="GO:0016779">
    <property type="term" value="F:nucleotidyltransferase activity"/>
    <property type="evidence" value="ECO:0007669"/>
    <property type="project" value="UniProtKB-KW"/>
</dbReference>
<evidence type="ECO:0000256" key="9">
    <source>
        <dbReference type="ARBA" id="ARBA00022801"/>
    </source>
</evidence>
<accession>A0A2K9LWN4</accession>
<evidence type="ECO:0000256" key="4">
    <source>
        <dbReference type="ARBA" id="ARBA00022705"/>
    </source>
</evidence>
<evidence type="ECO:0000256" key="6">
    <source>
        <dbReference type="ARBA" id="ARBA00022723"/>
    </source>
</evidence>
<dbReference type="GO" id="GO:0003677">
    <property type="term" value="F:DNA binding"/>
    <property type="evidence" value="ECO:0007669"/>
    <property type="project" value="UniProtKB-KW"/>
</dbReference>
<dbReference type="InterPro" id="IPR049912">
    <property type="entry name" value="CRESS_DNA_REP"/>
</dbReference>
<keyword evidence="6" id="KW-0479">Metal-binding</keyword>
<evidence type="ECO:0000256" key="3">
    <source>
        <dbReference type="ARBA" id="ARBA00022695"/>
    </source>
</evidence>
<keyword evidence="10" id="KW-0190">Covalent protein-DNA linkage</keyword>
<evidence type="ECO:0000256" key="1">
    <source>
        <dbReference type="ARBA" id="ARBA00004147"/>
    </source>
</evidence>
<keyword evidence="4" id="KW-0235">DNA replication</keyword>
<keyword evidence="8" id="KW-0255">Endonuclease</keyword>
<keyword evidence="5" id="KW-0540">Nuclease</keyword>
<name>A0A2K9LWN4_9VIRU</name>
<keyword evidence="7" id="KW-0547">Nucleotide-binding</keyword>
<reference evidence="14" key="1">
    <citation type="submission" date="2017-01" db="EMBL/GenBank/DDBJ databases">
        <title>High-throughput sequencing uncovers low homogeneity in the biogeography of single-stranded DNA viruses.</title>
        <authorList>
            <person name="Pearson V.M."/>
            <person name="Rokyta D.R."/>
        </authorList>
    </citation>
    <scope>NUCLEOTIDE SEQUENCE</scope>
</reference>
<dbReference type="GO" id="GO:0000166">
    <property type="term" value="F:nucleotide binding"/>
    <property type="evidence" value="ECO:0007669"/>
    <property type="project" value="UniProtKB-KW"/>
</dbReference>
<keyword evidence="3" id="KW-0548">Nucleotidyltransferase</keyword>
<dbReference type="GO" id="GO:0046872">
    <property type="term" value="F:metal ion binding"/>
    <property type="evidence" value="ECO:0007669"/>
    <property type="project" value="UniProtKB-KW"/>
</dbReference>
<proteinExistence type="predicted"/>
<dbReference type="GO" id="GO:0006260">
    <property type="term" value="P:DNA replication"/>
    <property type="evidence" value="ECO:0007669"/>
    <property type="project" value="UniProtKB-KW"/>
</dbReference>
<evidence type="ECO:0000259" key="13">
    <source>
        <dbReference type="PROSITE" id="PS52020"/>
    </source>
</evidence>
<evidence type="ECO:0000256" key="8">
    <source>
        <dbReference type="ARBA" id="ARBA00022759"/>
    </source>
</evidence>
<keyword evidence="11" id="KW-0238">DNA-binding</keyword>
<evidence type="ECO:0000256" key="7">
    <source>
        <dbReference type="ARBA" id="ARBA00022741"/>
    </source>
</evidence>
<dbReference type="GO" id="GO:0042025">
    <property type="term" value="C:host cell nucleus"/>
    <property type="evidence" value="ECO:0007669"/>
    <property type="project" value="UniProtKB-SubCell"/>
</dbReference>
<comment type="subcellular location">
    <subcellularLocation>
        <location evidence="1">Host nucleus</location>
    </subcellularLocation>
</comment>
<keyword evidence="9" id="KW-0378">Hydrolase</keyword>
<dbReference type="Gene3D" id="3.40.1310.20">
    <property type="match status" value="1"/>
</dbReference>
<evidence type="ECO:0000256" key="2">
    <source>
        <dbReference type="ARBA" id="ARBA00022679"/>
    </source>
</evidence>
<evidence type="ECO:0000313" key="14">
    <source>
        <dbReference type="EMBL" id="AUM61884.1"/>
    </source>
</evidence>
<evidence type="ECO:0000256" key="12">
    <source>
        <dbReference type="SAM" id="MobiDB-lite"/>
    </source>
</evidence>
<feature type="domain" description="CRESS-DNA virus Rep endonuclease" evidence="13">
    <location>
        <begin position="19"/>
        <end position="116"/>
    </location>
</feature>
<organism evidence="14">
    <name type="scientific">uncultured virus</name>
    <dbReference type="NCBI Taxonomy" id="340016"/>
    <lineage>
        <taxon>Viruses</taxon>
        <taxon>environmental samples</taxon>
    </lineage>
</organism>
<evidence type="ECO:0000256" key="10">
    <source>
        <dbReference type="ARBA" id="ARBA00023124"/>
    </source>
</evidence>
<evidence type="ECO:0000256" key="5">
    <source>
        <dbReference type="ARBA" id="ARBA00022722"/>
    </source>
</evidence>
<dbReference type="PROSITE" id="PS52020">
    <property type="entry name" value="CRESS_DNA_REP"/>
    <property type="match status" value="1"/>
</dbReference>
<dbReference type="Pfam" id="PF02407">
    <property type="entry name" value="Viral_Rep"/>
    <property type="match status" value="1"/>
</dbReference>
<keyword evidence="2" id="KW-0808">Transferase</keyword>